<keyword evidence="2" id="KW-0378">Hydrolase</keyword>
<dbReference type="GO" id="GO:0003676">
    <property type="term" value="F:nucleic acid binding"/>
    <property type="evidence" value="ECO:0007669"/>
    <property type="project" value="InterPro"/>
</dbReference>
<evidence type="ECO:0000256" key="3">
    <source>
        <dbReference type="ARBA" id="ARBA00022806"/>
    </source>
</evidence>
<evidence type="ECO:0000256" key="2">
    <source>
        <dbReference type="ARBA" id="ARBA00022801"/>
    </source>
</evidence>
<dbReference type="InterPro" id="IPR011545">
    <property type="entry name" value="DEAD/DEAH_box_helicase_dom"/>
</dbReference>
<evidence type="ECO:0000256" key="6">
    <source>
        <dbReference type="PROSITE-ProRule" id="PRU00552"/>
    </source>
</evidence>
<feature type="domain" description="DEAD-box RNA helicase Q" evidence="9">
    <location>
        <begin position="47"/>
        <end position="75"/>
    </location>
</feature>
<sequence>MYRHNNYRFQRKFSDNRRRPIKSFDPSNLIRNNTHAPAEEKPYTAINSFASFPISDILKRNISARGYTVPTPIQDQTIPLILEGKDVIGIANTGTGKTAAFLLPLLNEVAQNRNKKVLIIVPTRELAVQIKNEFLEFARGMNIYCALVIGGVNLFRQKNDLRRNPNFVIGTPGRMKDLIEHKSLDLSTFEIIVLDEVDQMVDIGFLSSIKYFISLLASKRQSLFFSATVDGKVREILNGFVRNPVTVSVKKQDMLQNIKHDVIRISDKTRKIEKLHDLLIQKEFEKVLIFGRTKWGVQRLSEELLKRGFNADVIHGNKRQSQRLRILDKFKRNEIQILLATDIASRGLDISNVTHVINYDPPESYEVYIHRIGRTGRVNKIGTALTFV</sequence>
<dbReference type="InterPro" id="IPR027417">
    <property type="entry name" value="P-loop_NTPase"/>
</dbReference>
<comment type="similarity">
    <text evidence="5">Belongs to the DEAD box helicase family.</text>
</comment>
<dbReference type="PROSITE" id="PS51194">
    <property type="entry name" value="HELICASE_CTER"/>
    <property type="match status" value="1"/>
</dbReference>
<dbReference type="GO" id="GO:0005524">
    <property type="term" value="F:ATP binding"/>
    <property type="evidence" value="ECO:0007669"/>
    <property type="project" value="UniProtKB-KW"/>
</dbReference>
<evidence type="ECO:0000256" key="5">
    <source>
        <dbReference type="ARBA" id="ARBA00038437"/>
    </source>
</evidence>
<feature type="domain" description="Helicase C-terminal" evidence="8">
    <location>
        <begin position="274"/>
        <end position="388"/>
    </location>
</feature>
<dbReference type="GO" id="GO:0016787">
    <property type="term" value="F:hydrolase activity"/>
    <property type="evidence" value="ECO:0007669"/>
    <property type="project" value="UniProtKB-KW"/>
</dbReference>
<evidence type="ECO:0008006" key="12">
    <source>
        <dbReference type="Google" id="ProtNLM"/>
    </source>
</evidence>
<dbReference type="SUPFAM" id="SSF52540">
    <property type="entry name" value="P-loop containing nucleoside triphosphate hydrolases"/>
    <property type="match status" value="1"/>
</dbReference>
<reference evidence="10 11" key="1">
    <citation type="journal article" date="2016" name="Nat. Commun.">
        <title>Thousands of microbial genomes shed light on interconnected biogeochemical processes in an aquifer system.</title>
        <authorList>
            <person name="Anantharaman K."/>
            <person name="Brown C.T."/>
            <person name="Hug L.A."/>
            <person name="Sharon I."/>
            <person name="Castelle C.J."/>
            <person name="Probst A.J."/>
            <person name="Thomas B.C."/>
            <person name="Singh A."/>
            <person name="Wilkins M.J."/>
            <person name="Karaoz U."/>
            <person name="Brodie E.L."/>
            <person name="Williams K.H."/>
            <person name="Hubbard S.S."/>
            <person name="Banfield J.F."/>
        </authorList>
    </citation>
    <scope>NUCLEOTIDE SEQUENCE [LARGE SCALE GENOMIC DNA]</scope>
</reference>
<dbReference type="GO" id="GO:0003724">
    <property type="term" value="F:RNA helicase activity"/>
    <property type="evidence" value="ECO:0007669"/>
    <property type="project" value="InterPro"/>
</dbReference>
<dbReference type="InterPro" id="IPR044742">
    <property type="entry name" value="DEAD/DEAH_RhlB"/>
</dbReference>
<dbReference type="Pfam" id="PF00270">
    <property type="entry name" value="DEAD"/>
    <property type="match status" value="1"/>
</dbReference>
<dbReference type="PROSITE" id="PS51195">
    <property type="entry name" value="Q_MOTIF"/>
    <property type="match status" value="1"/>
</dbReference>
<dbReference type="Gene3D" id="3.40.50.300">
    <property type="entry name" value="P-loop containing nucleotide triphosphate hydrolases"/>
    <property type="match status" value="2"/>
</dbReference>
<evidence type="ECO:0000313" key="11">
    <source>
        <dbReference type="Proteomes" id="UP000177913"/>
    </source>
</evidence>
<evidence type="ECO:0000259" key="8">
    <source>
        <dbReference type="PROSITE" id="PS51194"/>
    </source>
</evidence>
<dbReference type="CDD" id="cd18787">
    <property type="entry name" value="SF2_C_DEAD"/>
    <property type="match status" value="1"/>
</dbReference>
<dbReference type="InterPro" id="IPR014014">
    <property type="entry name" value="RNA_helicase_DEAD_Q_motif"/>
</dbReference>
<dbReference type="GO" id="GO:0005829">
    <property type="term" value="C:cytosol"/>
    <property type="evidence" value="ECO:0007669"/>
    <property type="project" value="TreeGrafter"/>
</dbReference>
<dbReference type="SMART" id="SM00490">
    <property type="entry name" value="HELICc"/>
    <property type="match status" value="1"/>
</dbReference>
<feature type="domain" description="Helicase ATP-binding" evidence="7">
    <location>
        <begin position="78"/>
        <end position="247"/>
    </location>
</feature>
<dbReference type="AlphaFoldDB" id="A0A1F7GZL4"/>
<feature type="short sequence motif" description="Q motif" evidence="6">
    <location>
        <begin position="47"/>
        <end position="75"/>
    </location>
</feature>
<dbReference type="InterPro" id="IPR014001">
    <property type="entry name" value="Helicase_ATP-bd"/>
</dbReference>
<dbReference type="PROSITE" id="PS51192">
    <property type="entry name" value="HELICASE_ATP_BIND_1"/>
    <property type="match status" value="1"/>
</dbReference>
<evidence type="ECO:0000313" key="10">
    <source>
        <dbReference type="EMBL" id="OGK24164.1"/>
    </source>
</evidence>
<evidence type="ECO:0000256" key="1">
    <source>
        <dbReference type="ARBA" id="ARBA00022741"/>
    </source>
</evidence>
<proteinExistence type="inferred from homology"/>
<accession>A0A1F7GZL4</accession>
<dbReference type="InterPro" id="IPR001650">
    <property type="entry name" value="Helicase_C-like"/>
</dbReference>
<dbReference type="Proteomes" id="UP000177913">
    <property type="component" value="Unassembled WGS sequence"/>
</dbReference>
<dbReference type="PANTHER" id="PTHR47959:SF13">
    <property type="entry name" value="ATP-DEPENDENT RNA HELICASE RHLE"/>
    <property type="match status" value="1"/>
</dbReference>
<evidence type="ECO:0000259" key="7">
    <source>
        <dbReference type="PROSITE" id="PS51192"/>
    </source>
</evidence>
<keyword evidence="1" id="KW-0547">Nucleotide-binding</keyword>
<dbReference type="EMBL" id="MFZO01000038">
    <property type="protein sequence ID" value="OGK24164.1"/>
    <property type="molecule type" value="Genomic_DNA"/>
</dbReference>
<evidence type="ECO:0000259" key="9">
    <source>
        <dbReference type="PROSITE" id="PS51195"/>
    </source>
</evidence>
<dbReference type="CDD" id="cd00268">
    <property type="entry name" value="DEADc"/>
    <property type="match status" value="1"/>
</dbReference>
<comment type="caution">
    <text evidence="10">The sequence shown here is derived from an EMBL/GenBank/DDBJ whole genome shotgun (WGS) entry which is preliminary data.</text>
</comment>
<dbReference type="Pfam" id="PF00271">
    <property type="entry name" value="Helicase_C"/>
    <property type="match status" value="1"/>
</dbReference>
<protein>
    <recommendedName>
        <fullName evidence="12">RNA helicase</fullName>
    </recommendedName>
</protein>
<dbReference type="InterPro" id="IPR050079">
    <property type="entry name" value="DEAD_box_RNA_helicase"/>
</dbReference>
<gene>
    <name evidence="10" type="ORF">A3C25_00200</name>
</gene>
<evidence type="ECO:0000256" key="4">
    <source>
        <dbReference type="ARBA" id="ARBA00022840"/>
    </source>
</evidence>
<dbReference type="SMART" id="SM00487">
    <property type="entry name" value="DEXDc"/>
    <property type="match status" value="1"/>
</dbReference>
<dbReference type="PANTHER" id="PTHR47959">
    <property type="entry name" value="ATP-DEPENDENT RNA HELICASE RHLE-RELATED"/>
    <property type="match status" value="1"/>
</dbReference>
<organism evidence="10 11">
    <name type="scientific">Candidatus Roizmanbacteria bacterium RIFCSPHIGHO2_02_FULL_38_11</name>
    <dbReference type="NCBI Taxonomy" id="1802039"/>
    <lineage>
        <taxon>Bacteria</taxon>
        <taxon>Candidatus Roizmaniibacteriota</taxon>
    </lineage>
</organism>
<keyword evidence="3" id="KW-0347">Helicase</keyword>
<keyword evidence="4" id="KW-0067">ATP-binding</keyword>
<name>A0A1F7GZL4_9BACT</name>